<sequence length="120" mass="12981">MSLESIIEDSFEKALAKGGKKALVKGVEELIDDGVVEEVTKRVINVAVVEIVKVIQVGVALAIGKAIIGSSIVKSEEQLEQLKKGIISSIATQYDDGKVSELIKEIFQSDDKNDNNIKQL</sequence>
<gene>
    <name evidence="1" type="ORF">GOM49_06450</name>
</gene>
<accession>A0A6I6F0I6</accession>
<dbReference type="Proteomes" id="UP000422764">
    <property type="component" value="Chromosome"/>
</dbReference>
<organism evidence="1 2">
    <name type="scientific">Clostridium bovifaecis</name>
    <dbReference type="NCBI Taxonomy" id="2184719"/>
    <lineage>
        <taxon>Bacteria</taxon>
        <taxon>Bacillati</taxon>
        <taxon>Bacillota</taxon>
        <taxon>Clostridia</taxon>
        <taxon>Eubacteriales</taxon>
        <taxon>Clostridiaceae</taxon>
        <taxon>Clostridium</taxon>
    </lineage>
</organism>
<reference evidence="1 2" key="1">
    <citation type="submission" date="2019-12" db="EMBL/GenBank/DDBJ databases">
        <title>Genome sequenceing of Clostridium bovifaecis.</title>
        <authorList>
            <person name="Yao Y."/>
        </authorList>
    </citation>
    <scope>NUCLEOTIDE SEQUENCE [LARGE SCALE GENOMIC DNA]</scope>
    <source>
        <strain evidence="1 2">BXX</strain>
    </source>
</reference>
<evidence type="ECO:0000313" key="1">
    <source>
        <dbReference type="EMBL" id="QGU94784.1"/>
    </source>
</evidence>
<proteinExistence type="predicted"/>
<name>A0A6I6F0I6_9CLOT</name>
<evidence type="ECO:0000313" key="2">
    <source>
        <dbReference type="Proteomes" id="UP000422764"/>
    </source>
</evidence>
<keyword evidence="2" id="KW-1185">Reference proteome</keyword>
<dbReference type="AlphaFoldDB" id="A0A6I6F0I6"/>
<protein>
    <submittedName>
        <fullName evidence="1">Uncharacterized protein</fullName>
    </submittedName>
</protein>
<dbReference type="EMBL" id="CP046522">
    <property type="protein sequence ID" value="QGU94784.1"/>
    <property type="molecule type" value="Genomic_DNA"/>
</dbReference>